<comment type="caution">
    <text evidence="1">The sequence shown here is derived from an EMBL/GenBank/DDBJ whole genome shotgun (WGS) entry which is preliminary data.</text>
</comment>
<proteinExistence type="predicted"/>
<keyword evidence="2" id="KW-1185">Reference proteome</keyword>
<gene>
    <name evidence="1" type="ORF">CC78DRAFT_572870</name>
</gene>
<accession>A0A9P4MX57</accession>
<name>A0A9P4MX57_9PLEO</name>
<sequence length="270" mass="30437">MASVDISGAEFHDPCRKELLQALKDVLRVDTIRPTASGVTYSCKGYSRMYRIKRKNNSNMDSTKTSSLYRFYSTKPFHSTSVSHATIAVSITAATCRQRDQRRCILTRPVIQMKSRTSIHSLCDILVQGEDGCLVQCDILQSGQDRGVDILQVPSLSASNQGPNSTMLFNVESQHIIRSGDQISLKTDDPVSRPLPDFRLLEMQWFLHCVTAMSGAAEPWDDFHDEGSDDGITTAPQDQWDIYTEDKWDMETEEGQAMEHFWGTRSLPHP</sequence>
<organism evidence="1 2">
    <name type="scientific">Lojkania enalia</name>
    <dbReference type="NCBI Taxonomy" id="147567"/>
    <lineage>
        <taxon>Eukaryota</taxon>
        <taxon>Fungi</taxon>
        <taxon>Dikarya</taxon>
        <taxon>Ascomycota</taxon>
        <taxon>Pezizomycotina</taxon>
        <taxon>Dothideomycetes</taxon>
        <taxon>Pleosporomycetidae</taxon>
        <taxon>Pleosporales</taxon>
        <taxon>Pleosporales incertae sedis</taxon>
        <taxon>Lojkania</taxon>
    </lineage>
</organism>
<evidence type="ECO:0000313" key="1">
    <source>
        <dbReference type="EMBL" id="KAF2257877.1"/>
    </source>
</evidence>
<dbReference type="Proteomes" id="UP000800093">
    <property type="component" value="Unassembled WGS sequence"/>
</dbReference>
<evidence type="ECO:0000313" key="2">
    <source>
        <dbReference type="Proteomes" id="UP000800093"/>
    </source>
</evidence>
<reference evidence="2" key="1">
    <citation type="journal article" date="2020" name="Stud. Mycol.">
        <title>101 Dothideomycetes genomes: A test case for predicting lifestyles and emergence of pathogens.</title>
        <authorList>
            <person name="Haridas S."/>
            <person name="Albert R."/>
            <person name="Binder M."/>
            <person name="Bloem J."/>
            <person name="LaButti K."/>
            <person name="Salamov A."/>
            <person name="Andreopoulos B."/>
            <person name="Baker S."/>
            <person name="Barry K."/>
            <person name="Bills G."/>
            <person name="Bluhm B."/>
            <person name="Cannon C."/>
            <person name="Castanera R."/>
            <person name="Culley D."/>
            <person name="Daum C."/>
            <person name="Ezra D."/>
            <person name="Gonzalez J."/>
            <person name="Henrissat B."/>
            <person name="Kuo A."/>
            <person name="Liang C."/>
            <person name="Lipzen A."/>
            <person name="Lutzoni F."/>
            <person name="Magnuson J."/>
            <person name="Mondo S."/>
            <person name="Nolan M."/>
            <person name="Ohm R."/>
            <person name="Pangilinan J."/>
            <person name="Park H.-J."/>
            <person name="Ramirez L."/>
            <person name="Alfaro M."/>
            <person name="Sun H."/>
            <person name="Tritt A."/>
            <person name="Yoshinaga Y."/>
            <person name="Zwiers L.-H."/>
            <person name="Turgeon B."/>
            <person name="Goodwin S."/>
            <person name="Spatafora J."/>
            <person name="Crous P."/>
            <person name="Grigoriev I."/>
        </authorList>
    </citation>
    <scope>NUCLEOTIDE SEQUENCE [LARGE SCALE GENOMIC DNA]</scope>
    <source>
        <strain evidence="2">CBS 304.66</strain>
    </source>
</reference>
<dbReference type="OrthoDB" id="5416097at2759"/>
<protein>
    <submittedName>
        <fullName evidence="1">Uncharacterized protein</fullName>
    </submittedName>
</protein>
<dbReference type="AlphaFoldDB" id="A0A9P4MX57"/>
<dbReference type="EMBL" id="ML986829">
    <property type="protein sequence ID" value="KAF2257877.1"/>
    <property type="molecule type" value="Genomic_DNA"/>
</dbReference>